<feature type="region of interest" description="Disordered" evidence="1">
    <location>
        <begin position="1"/>
        <end position="47"/>
    </location>
</feature>
<evidence type="ECO:0000256" key="1">
    <source>
        <dbReference type="SAM" id="MobiDB-lite"/>
    </source>
</evidence>
<protein>
    <submittedName>
        <fullName evidence="2">Uncharacterized protein</fullName>
    </submittedName>
</protein>
<name>A0A699XBQ0_TANCI</name>
<sequence>YPIGEGDDGGDDDGDSSRDDVADKDKDMEEEEEDEEEEEEHIASVDSTAVIPIVELVSSPDGTKHFSPPPFIDITTTRARISVQLQASV</sequence>
<dbReference type="EMBL" id="BKCJ011837011">
    <property type="protein sequence ID" value="GFD57107.1"/>
    <property type="molecule type" value="Genomic_DNA"/>
</dbReference>
<reference evidence="2" key="1">
    <citation type="journal article" date="2019" name="Sci. Rep.">
        <title>Draft genome of Tanacetum cinerariifolium, the natural source of mosquito coil.</title>
        <authorList>
            <person name="Yamashiro T."/>
            <person name="Shiraishi A."/>
            <person name="Satake H."/>
            <person name="Nakayama K."/>
        </authorList>
    </citation>
    <scope>NUCLEOTIDE SEQUENCE</scope>
</reference>
<feature type="non-terminal residue" evidence="2">
    <location>
        <position position="1"/>
    </location>
</feature>
<feature type="non-terminal residue" evidence="2">
    <location>
        <position position="89"/>
    </location>
</feature>
<feature type="compositionally biased region" description="Basic and acidic residues" evidence="1">
    <location>
        <begin position="15"/>
        <end position="27"/>
    </location>
</feature>
<feature type="compositionally biased region" description="Acidic residues" evidence="1">
    <location>
        <begin position="1"/>
        <end position="14"/>
    </location>
</feature>
<organism evidence="2">
    <name type="scientific">Tanacetum cinerariifolium</name>
    <name type="common">Dalmatian daisy</name>
    <name type="synonym">Chrysanthemum cinerariifolium</name>
    <dbReference type="NCBI Taxonomy" id="118510"/>
    <lineage>
        <taxon>Eukaryota</taxon>
        <taxon>Viridiplantae</taxon>
        <taxon>Streptophyta</taxon>
        <taxon>Embryophyta</taxon>
        <taxon>Tracheophyta</taxon>
        <taxon>Spermatophyta</taxon>
        <taxon>Magnoliopsida</taxon>
        <taxon>eudicotyledons</taxon>
        <taxon>Gunneridae</taxon>
        <taxon>Pentapetalae</taxon>
        <taxon>asterids</taxon>
        <taxon>campanulids</taxon>
        <taxon>Asterales</taxon>
        <taxon>Asteraceae</taxon>
        <taxon>Asteroideae</taxon>
        <taxon>Anthemideae</taxon>
        <taxon>Anthemidinae</taxon>
        <taxon>Tanacetum</taxon>
    </lineage>
</organism>
<feature type="compositionally biased region" description="Acidic residues" evidence="1">
    <location>
        <begin position="28"/>
        <end position="40"/>
    </location>
</feature>
<accession>A0A699XBQ0</accession>
<comment type="caution">
    <text evidence="2">The sequence shown here is derived from an EMBL/GenBank/DDBJ whole genome shotgun (WGS) entry which is preliminary data.</text>
</comment>
<gene>
    <name evidence="2" type="ORF">Tci_929076</name>
</gene>
<dbReference type="AlphaFoldDB" id="A0A699XBQ0"/>
<proteinExistence type="predicted"/>
<evidence type="ECO:0000313" key="2">
    <source>
        <dbReference type="EMBL" id="GFD57107.1"/>
    </source>
</evidence>